<sequence length="244" mass="26739">MGVPFLLRTLTSGGTSQTRAAAIAGLLLAVILIVTSLKKGNNLFVWHVIGMSTAVLAFQPAALHAIMASKGFSSLEPRLQKVFDHKMLQIASVAALWAGFFAIFLNKPQEFPGVHFQSVHSLVGLGALLLFTYNLLDAAYRQGANPIKPKLTWISVIHRNAGLFAYFLGFFAVILGLYNRVAVVDWRKWPLEFTLPAGWKDMGGWGTKTHGQDATVVYIAISGLVLIMMLSSSRPIIEESRKKQ</sequence>
<dbReference type="Pfam" id="PF03188">
    <property type="entry name" value="Cytochrom_B561"/>
    <property type="match status" value="1"/>
</dbReference>
<feature type="domain" description="Cytochrome b561" evidence="12">
    <location>
        <begin position="46"/>
        <end position="177"/>
    </location>
</feature>
<organism evidence="13">
    <name type="scientific">Oxyrrhis marina</name>
    <name type="common">Dinoflagellate</name>
    <dbReference type="NCBI Taxonomy" id="2969"/>
    <lineage>
        <taxon>Eukaryota</taxon>
        <taxon>Sar</taxon>
        <taxon>Alveolata</taxon>
        <taxon>Dinophyceae</taxon>
        <taxon>Oxyrrhinales</taxon>
        <taxon>Oxyrrhinaceae</taxon>
        <taxon>Oxyrrhis</taxon>
    </lineage>
</organism>
<evidence type="ECO:0000256" key="7">
    <source>
        <dbReference type="ARBA" id="ARBA00022982"/>
    </source>
</evidence>
<dbReference type="AlphaFoldDB" id="A0A7S4LQR1"/>
<evidence type="ECO:0000256" key="5">
    <source>
        <dbReference type="ARBA" id="ARBA00022692"/>
    </source>
</evidence>
<feature type="transmembrane region" description="Helical" evidence="11">
    <location>
        <begin position="117"/>
        <end position="136"/>
    </location>
</feature>
<evidence type="ECO:0000259" key="12">
    <source>
        <dbReference type="SMART" id="SM00665"/>
    </source>
</evidence>
<evidence type="ECO:0000256" key="3">
    <source>
        <dbReference type="ARBA" id="ARBA00022448"/>
    </source>
</evidence>
<keyword evidence="4" id="KW-0349">Heme</keyword>
<dbReference type="PANTHER" id="PTHR15422:SF45">
    <property type="entry name" value="CYTOCHROME B561 DOMAIN-CONTAINING PROTEIN"/>
    <property type="match status" value="1"/>
</dbReference>
<evidence type="ECO:0000256" key="8">
    <source>
        <dbReference type="ARBA" id="ARBA00022989"/>
    </source>
</evidence>
<feature type="transmembrane region" description="Helical" evidence="11">
    <location>
        <begin position="157"/>
        <end position="178"/>
    </location>
</feature>
<evidence type="ECO:0000256" key="11">
    <source>
        <dbReference type="SAM" id="Phobius"/>
    </source>
</evidence>
<keyword evidence="10 11" id="KW-0472">Membrane</keyword>
<dbReference type="GO" id="GO:0140575">
    <property type="term" value="F:transmembrane monodehydroascorbate reductase activity"/>
    <property type="evidence" value="ECO:0007669"/>
    <property type="project" value="InterPro"/>
</dbReference>
<feature type="transmembrane region" description="Helical" evidence="11">
    <location>
        <begin position="216"/>
        <end position="237"/>
    </location>
</feature>
<reference evidence="13" key="1">
    <citation type="submission" date="2021-01" db="EMBL/GenBank/DDBJ databases">
        <authorList>
            <person name="Corre E."/>
            <person name="Pelletier E."/>
            <person name="Niang G."/>
            <person name="Scheremetjew M."/>
            <person name="Finn R."/>
            <person name="Kale V."/>
            <person name="Holt S."/>
            <person name="Cochrane G."/>
            <person name="Meng A."/>
            <person name="Brown T."/>
            <person name="Cohen L."/>
        </authorList>
    </citation>
    <scope>NUCLEOTIDE SEQUENCE</scope>
    <source>
        <strain evidence="13">LB1974</strain>
    </source>
</reference>
<comment type="subcellular location">
    <subcellularLocation>
        <location evidence="2">Membrane</location>
        <topology evidence="2">Multi-pass membrane protein</topology>
    </subcellularLocation>
</comment>
<dbReference type="SMART" id="SM00665">
    <property type="entry name" value="B561"/>
    <property type="match status" value="1"/>
</dbReference>
<evidence type="ECO:0000256" key="10">
    <source>
        <dbReference type="ARBA" id="ARBA00023136"/>
    </source>
</evidence>
<feature type="transmembrane region" description="Helical" evidence="11">
    <location>
        <begin position="87"/>
        <end position="105"/>
    </location>
</feature>
<evidence type="ECO:0000256" key="2">
    <source>
        <dbReference type="ARBA" id="ARBA00004141"/>
    </source>
</evidence>
<evidence type="ECO:0000256" key="6">
    <source>
        <dbReference type="ARBA" id="ARBA00022723"/>
    </source>
</evidence>
<dbReference type="GO" id="GO:0016020">
    <property type="term" value="C:membrane"/>
    <property type="evidence" value="ECO:0007669"/>
    <property type="project" value="UniProtKB-SubCell"/>
</dbReference>
<protein>
    <recommendedName>
        <fullName evidence="12">Cytochrome b561 domain-containing protein</fullName>
    </recommendedName>
</protein>
<gene>
    <name evidence="13" type="ORF">OMAR00294_LOCUS2835</name>
</gene>
<dbReference type="Gene3D" id="1.20.120.1770">
    <property type="match status" value="1"/>
</dbReference>
<keyword evidence="9" id="KW-0408">Iron</keyword>
<proteinExistence type="predicted"/>
<keyword evidence="8 11" id="KW-1133">Transmembrane helix</keyword>
<keyword evidence="7" id="KW-0249">Electron transport</keyword>
<feature type="transmembrane region" description="Helical" evidence="11">
    <location>
        <begin position="43"/>
        <end position="66"/>
    </location>
</feature>
<evidence type="ECO:0000256" key="9">
    <source>
        <dbReference type="ARBA" id="ARBA00023004"/>
    </source>
</evidence>
<evidence type="ECO:0000313" key="13">
    <source>
        <dbReference type="EMBL" id="CAE0843933.1"/>
    </source>
</evidence>
<dbReference type="GO" id="GO:0046872">
    <property type="term" value="F:metal ion binding"/>
    <property type="evidence" value="ECO:0007669"/>
    <property type="project" value="UniProtKB-KW"/>
</dbReference>
<keyword evidence="3" id="KW-0813">Transport</keyword>
<keyword evidence="5 11" id="KW-0812">Transmembrane</keyword>
<evidence type="ECO:0000256" key="4">
    <source>
        <dbReference type="ARBA" id="ARBA00022617"/>
    </source>
</evidence>
<dbReference type="InterPro" id="IPR045150">
    <property type="entry name" value="CYB561D1/2"/>
</dbReference>
<dbReference type="EMBL" id="HBJB01003491">
    <property type="protein sequence ID" value="CAE0843933.1"/>
    <property type="molecule type" value="Transcribed_RNA"/>
</dbReference>
<accession>A0A7S4LQR1</accession>
<feature type="transmembrane region" description="Helical" evidence="11">
    <location>
        <begin position="20"/>
        <end position="37"/>
    </location>
</feature>
<evidence type="ECO:0000256" key="1">
    <source>
        <dbReference type="ARBA" id="ARBA00001970"/>
    </source>
</evidence>
<name>A0A7S4LQR1_OXYMA</name>
<keyword evidence="6" id="KW-0479">Metal-binding</keyword>
<dbReference type="InterPro" id="IPR006593">
    <property type="entry name" value="Cyt_b561/ferric_Rdtase_TM"/>
</dbReference>
<dbReference type="PANTHER" id="PTHR15422">
    <property type="entry name" value="OS05G0565100 PROTEIN"/>
    <property type="match status" value="1"/>
</dbReference>
<comment type="cofactor">
    <cofactor evidence="1">
        <name>heme b</name>
        <dbReference type="ChEBI" id="CHEBI:60344"/>
    </cofactor>
</comment>